<proteinExistence type="predicted"/>
<evidence type="ECO:0000313" key="3">
    <source>
        <dbReference type="Proteomes" id="UP001303046"/>
    </source>
</evidence>
<reference evidence="2 3" key="1">
    <citation type="submission" date="2023-08" db="EMBL/GenBank/DDBJ databases">
        <title>A Necator americanus chromosomal reference genome.</title>
        <authorList>
            <person name="Ilik V."/>
            <person name="Petrzelkova K.J."/>
            <person name="Pardy F."/>
            <person name="Fuh T."/>
            <person name="Niatou-Singa F.S."/>
            <person name="Gouil Q."/>
            <person name="Baker L."/>
            <person name="Ritchie M.E."/>
            <person name="Jex A.R."/>
            <person name="Gazzola D."/>
            <person name="Li H."/>
            <person name="Toshio Fujiwara R."/>
            <person name="Zhan B."/>
            <person name="Aroian R.V."/>
            <person name="Pafco B."/>
            <person name="Schwarz E.M."/>
        </authorList>
    </citation>
    <scope>NUCLEOTIDE SEQUENCE [LARGE SCALE GENOMIC DNA]</scope>
    <source>
        <strain evidence="2 3">Aroian</strain>
        <tissue evidence="2">Whole animal</tissue>
    </source>
</reference>
<name>A0ABR1E0Y8_NECAM</name>
<protein>
    <submittedName>
        <fullName evidence="2">Uncharacterized protein</fullName>
    </submittedName>
</protein>
<sequence length="126" mass="14528">MDNIDDRYERLVDLHDCTRGTKSFKIIKRRLSPKTLELIRQRGAAQAADNKELTPKIARFCREAIKEDLKERRAEMLTEEAGQNGRYARQNFANSKTTTTALWTPNGTTASKRDGKDNSRLLLRFL</sequence>
<keyword evidence="3" id="KW-1185">Reference proteome</keyword>
<feature type="compositionally biased region" description="Polar residues" evidence="1">
    <location>
        <begin position="96"/>
        <end position="110"/>
    </location>
</feature>
<feature type="region of interest" description="Disordered" evidence="1">
    <location>
        <begin position="96"/>
        <end position="115"/>
    </location>
</feature>
<evidence type="ECO:0000313" key="2">
    <source>
        <dbReference type="EMBL" id="KAK6756198.1"/>
    </source>
</evidence>
<organism evidence="2 3">
    <name type="scientific">Necator americanus</name>
    <name type="common">Human hookworm</name>
    <dbReference type="NCBI Taxonomy" id="51031"/>
    <lineage>
        <taxon>Eukaryota</taxon>
        <taxon>Metazoa</taxon>
        <taxon>Ecdysozoa</taxon>
        <taxon>Nematoda</taxon>
        <taxon>Chromadorea</taxon>
        <taxon>Rhabditida</taxon>
        <taxon>Rhabditina</taxon>
        <taxon>Rhabditomorpha</taxon>
        <taxon>Strongyloidea</taxon>
        <taxon>Ancylostomatidae</taxon>
        <taxon>Bunostominae</taxon>
        <taxon>Necator</taxon>
    </lineage>
</organism>
<gene>
    <name evidence="2" type="primary">Necator_chrV.g19329</name>
    <name evidence="2" type="ORF">RB195_014537</name>
</gene>
<dbReference type="Proteomes" id="UP001303046">
    <property type="component" value="Unassembled WGS sequence"/>
</dbReference>
<comment type="caution">
    <text evidence="2">The sequence shown here is derived from an EMBL/GenBank/DDBJ whole genome shotgun (WGS) entry which is preliminary data.</text>
</comment>
<dbReference type="EMBL" id="JAVFWL010000005">
    <property type="protein sequence ID" value="KAK6756198.1"/>
    <property type="molecule type" value="Genomic_DNA"/>
</dbReference>
<evidence type="ECO:0000256" key="1">
    <source>
        <dbReference type="SAM" id="MobiDB-lite"/>
    </source>
</evidence>
<accession>A0ABR1E0Y8</accession>